<dbReference type="EMBL" id="CAJVPL010000064">
    <property type="protein sequence ID" value="CAG8440539.1"/>
    <property type="molecule type" value="Genomic_DNA"/>
</dbReference>
<comment type="caution">
    <text evidence="2">The sequence shown here is derived from an EMBL/GenBank/DDBJ whole genome shotgun (WGS) entry which is preliminary data.</text>
</comment>
<feature type="signal peptide" evidence="1">
    <location>
        <begin position="1"/>
        <end position="19"/>
    </location>
</feature>
<sequence length="339" mass="40302">MLKFLGFLTFSPIIRFVASLEEPEYLDFKEYMKKSMDEFEADRYFNDSESDFFKEYKEAFEEFGLGPIDSFEKESKLYICRELDKGVFAAFSLARYLREKTVNSRSQRQEIIHLIHRIKDYIKELENKLGKIDSEELVDEYECIIREEGIWEKEKVEYRHFWLEELLPPKRDSRTSQSMVFHLHQERKFDRIISTRIPIHDEFLLLKKAIQYVPKLSARYQNFNLLTANAFQKPEKVPVLLLSDTEILGSQVLGLSPDQNKRDIISTCIPSFRPVSMASQFGAKRCCRTYTRNYTDMLSIQFSDCRHKVLMIFFYSNCGGWFENPNEYMKDYQSVCLTL</sequence>
<gene>
    <name evidence="2" type="ORF">AGERDE_LOCUS1029</name>
</gene>
<dbReference type="Proteomes" id="UP000789831">
    <property type="component" value="Unassembled WGS sequence"/>
</dbReference>
<protein>
    <submittedName>
        <fullName evidence="2">3458_t:CDS:1</fullName>
    </submittedName>
</protein>
<evidence type="ECO:0000256" key="1">
    <source>
        <dbReference type="SAM" id="SignalP"/>
    </source>
</evidence>
<proteinExistence type="predicted"/>
<reference evidence="2" key="1">
    <citation type="submission" date="2021-06" db="EMBL/GenBank/DDBJ databases">
        <authorList>
            <person name="Kallberg Y."/>
            <person name="Tangrot J."/>
            <person name="Rosling A."/>
        </authorList>
    </citation>
    <scope>NUCLEOTIDE SEQUENCE</scope>
    <source>
        <strain evidence="2">MT106</strain>
    </source>
</reference>
<name>A0A9N8VAF9_9GLOM</name>
<keyword evidence="1" id="KW-0732">Signal</keyword>
<evidence type="ECO:0000313" key="2">
    <source>
        <dbReference type="EMBL" id="CAG8440539.1"/>
    </source>
</evidence>
<dbReference type="AlphaFoldDB" id="A0A9N8VAF9"/>
<dbReference type="OrthoDB" id="10560031at2759"/>
<feature type="chain" id="PRO_5040280547" evidence="1">
    <location>
        <begin position="20"/>
        <end position="339"/>
    </location>
</feature>
<organism evidence="2 3">
    <name type="scientific">Ambispora gerdemannii</name>
    <dbReference type="NCBI Taxonomy" id="144530"/>
    <lineage>
        <taxon>Eukaryota</taxon>
        <taxon>Fungi</taxon>
        <taxon>Fungi incertae sedis</taxon>
        <taxon>Mucoromycota</taxon>
        <taxon>Glomeromycotina</taxon>
        <taxon>Glomeromycetes</taxon>
        <taxon>Archaeosporales</taxon>
        <taxon>Ambisporaceae</taxon>
        <taxon>Ambispora</taxon>
    </lineage>
</organism>
<accession>A0A9N8VAF9</accession>
<evidence type="ECO:0000313" key="3">
    <source>
        <dbReference type="Proteomes" id="UP000789831"/>
    </source>
</evidence>
<keyword evidence="3" id="KW-1185">Reference proteome</keyword>